<dbReference type="EMBL" id="LVVM01000203">
    <property type="protein sequence ID" value="OJA21311.1"/>
    <property type="molecule type" value="Genomic_DNA"/>
</dbReference>
<organism evidence="1 2">
    <name type="scientific">Rhizopogon vesiculosus</name>
    <dbReference type="NCBI Taxonomy" id="180088"/>
    <lineage>
        <taxon>Eukaryota</taxon>
        <taxon>Fungi</taxon>
        <taxon>Dikarya</taxon>
        <taxon>Basidiomycota</taxon>
        <taxon>Agaricomycotina</taxon>
        <taxon>Agaricomycetes</taxon>
        <taxon>Agaricomycetidae</taxon>
        <taxon>Boletales</taxon>
        <taxon>Suillineae</taxon>
        <taxon>Rhizopogonaceae</taxon>
        <taxon>Rhizopogon</taxon>
    </lineage>
</organism>
<sequence>MQGGCIRMFISWLNLILRKTIFRSYKTLLAVLRLFRRCQVVSNGKERDFRDRGLVALSSQPTELNTSKIVTLAVQSEDTEPVDEGSNVTTFSAQPSQNLIASLISMPVPHNYPPLPQPATPGRSAIRLIPIIPAEIQRYDRDVPIKDKNLVFKVEKGPLDCLEDVPIKDKNLVFNVEKGPLDCSEEDAPRVFTDADVRDREIANKVGGATDMRVFTDADVRHPGDDDNDGKVANAMTVWITIPLFYPLSSVLPIYNPPYFRNLEANSHSPHVELNAHQVPASQTFFPVRTRPPFHAISSD</sequence>
<evidence type="ECO:0000313" key="2">
    <source>
        <dbReference type="Proteomes" id="UP000183567"/>
    </source>
</evidence>
<comment type="caution">
    <text evidence="1">The sequence shown here is derived from an EMBL/GenBank/DDBJ whole genome shotgun (WGS) entry which is preliminary data.</text>
</comment>
<proteinExistence type="predicted"/>
<dbReference type="Proteomes" id="UP000183567">
    <property type="component" value="Unassembled WGS sequence"/>
</dbReference>
<name>A0A1J8QKX6_9AGAM</name>
<evidence type="ECO:0000313" key="1">
    <source>
        <dbReference type="EMBL" id="OJA21311.1"/>
    </source>
</evidence>
<keyword evidence="2" id="KW-1185">Reference proteome</keyword>
<accession>A0A1J8QKX6</accession>
<dbReference type="AlphaFoldDB" id="A0A1J8QKX6"/>
<gene>
    <name evidence="1" type="ORF">AZE42_03882</name>
</gene>
<protein>
    <submittedName>
        <fullName evidence="1">Uncharacterized protein</fullName>
    </submittedName>
</protein>
<reference evidence="1 2" key="1">
    <citation type="submission" date="2016-03" db="EMBL/GenBank/DDBJ databases">
        <title>Comparative genomics of the ectomycorrhizal sister species Rhizopogon vinicolor and Rhizopogon vesiculosus (Basidiomycota: Boletales) reveals a divergence of the mating type B locus.</title>
        <authorList>
            <person name="Mujic A.B."/>
            <person name="Kuo A."/>
            <person name="Tritt A."/>
            <person name="Lipzen A."/>
            <person name="Chen C."/>
            <person name="Johnson J."/>
            <person name="Sharma A."/>
            <person name="Barry K."/>
            <person name="Grigoriev I.V."/>
            <person name="Spatafora J.W."/>
        </authorList>
    </citation>
    <scope>NUCLEOTIDE SEQUENCE [LARGE SCALE GENOMIC DNA]</scope>
    <source>
        <strain evidence="1 2">AM-OR11-056</strain>
    </source>
</reference>
<dbReference type="OrthoDB" id="2688188at2759"/>